<proteinExistence type="predicted"/>
<dbReference type="EMBL" id="JADCNM010000001">
    <property type="protein sequence ID" value="KAG0504068.1"/>
    <property type="molecule type" value="Genomic_DNA"/>
</dbReference>
<name>A0A835VP63_VANPL</name>
<evidence type="ECO:0000313" key="4">
    <source>
        <dbReference type="Proteomes" id="UP000639772"/>
    </source>
</evidence>
<evidence type="ECO:0000313" key="3">
    <source>
        <dbReference type="Proteomes" id="UP000636800"/>
    </source>
</evidence>
<organism evidence="2 4">
    <name type="scientific">Vanilla planifolia</name>
    <name type="common">Vanilla</name>
    <dbReference type="NCBI Taxonomy" id="51239"/>
    <lineage>
        <taxon>Eukaryota</taxon>
        <taxon>Viridiplantae</taxon>
        <taxon>Streptophyta</taxon>
        <taxon>Embryophyta</taxon>
        <taxon>Tracheophyta</taxon>
        <taxon>Spermatophyta</taxon>
        <taxon>Magnoliopsida</taxon>
        <taxon>Liliopsida</taxon>
        <taxon>Asparagales</taxon>
        <taxon>Orchidaceae</taxon>
        <taxon>Vanilloideae</taxon>
        <taxon>Vanilleae</taxon>
        <taxon>Vanilla</taxon>
    </lineage>
</organism>
<reference evidence="3 4" key="1">
    <citation type="journal article" date="2020" name="Nat. Food">
        <title>A phased Vanilla planifolia genome enables genetic improvement of flavour and production.</title>
        <authorList>
            <person name="Hasing T."/>
            <person name="Tang H."/>
            <person name="Brym M."/>
            <person name="Khazi F."/>
            <person name="Huang T."/>
            <person name="Chambers A.H."/>
        </authorList>
    </citation>
    <scope>NUCLEOTIDE SEQUENCE [LARGE SCALE GENOMIC DNA]</scope>
    <source>
        <tissue evidence="2">Leaf</tissue>
    </source>
</reference>
<evidence type="ECO:0000313" key="2">
    <source>
        <dbReference type="EMBL" id="KAG0504068.1"/>
    </source>
</evidence>
<accession>A0A835VP63</accession>
<comment type="caution">
    <text evidence="2">The sequence shown here is derived from an EMBL/GenBank/DDBJ whole genome shotgun (WGS) entry which is preliminary data.</text>
</comment>
<gene>
    <name evidence="2" type="ORF">HPP92_004140</name>
    <name evidence="1" type="ORF">HPP92_004577</name>
</gene>
<sequence length="72" mass="7954">MAVLVAAETQRCFQRLWTCSRFLNGLSTYGDGGGSASVRDHPADDELCATFKRQSFHSHATEMATEDLEIDT</sequence>
<dbReference type="EMBL" id="JADCNL010000001">
    <property type="protein sequence ID" value="KAG0499886.1"/>
    <property type="molecule type" value="Genomic_DNA"/>
</dbReference>
<protein>
    <submittedName>
        <fullName evidence="2">Uncharacterized protein</fullName>
    </submittedName>
</protein>
<dbReference type="Proteomes" id="UP000639772">
    <property type="component" value="Chromosome 1"/>
</dbReference>
<dbReference type="Proteomes" id="UP000636800">
    <property type="component" value="Chromosome 1"/>
</dbReference>
<evidence type="ECO:0000313" key="1">
    <source>
        <dbReference type="EMBL" id="KAG0499886.1"/>
    </source>
</evidence>
<dbReference type="AlphaFoldDB" id="A0A835VP63"/>
<keyword evidence="3" id="KW-1185">Reference proteome</keyword>